<sequence length="742" mass="82772">MAAQMVDIEAQSSSPSSIFKDVHSPVTLKFHEVVYTIKVKKQGWMKKIKKKQDQSSMEKQILKGITGVAPPAAEKTTLLAALGGRLGGKLNGTITYNGKTFSSIMKRYTGFVTQDDVLYPHLTVTETLIFTALLRLPKTLTTREKIVHAEAVIDQLGLMRCKNVIIGGPSLRGVSGGERKRVSIGQEMLVNPSLLFLDEPTSGLDSTTAQRIVSILWELARGGRSIVMTIHQPSSRLFYMFRKVLLLSEGNSLFFGKGSEVMDYFHGIGFSPSVAMNPSDFLLDLANGISSDDWSHANRNAVKQKLALAYKSNLAENLKAQVAEVDDRINDAFDNNNLERWSTTWLQQATILLRRGVKERRHDFFSTLKIGQTVAVAFLCSLLWWQSDTTHLQDQAGLLFFYSGFWGFFPLFQAIFTFPQERQILCKERSSGMYKLSSYFISRTIGDLPMELALPTLFCIITYWTAGLKPEFLSFLYALLTLLFSVLVSQGFGLAIGALVMDQKSATILGSVIMLSFTLAGGYYVQHVPSFISWIKFVSISQHTYKLLIGTQYEHGQTYKCGNRTCLVEDFPAIKSVGLDGHVVSVVALAIMLVLYRVIAYVALMRIGVPEKMVFSKCFFMIDTVLFLGYVVSKDSLVVNDANVGAIQNWPQPFSITNIHNFHATSWHHLPTVSKAPNSIGPRILAATFVEIKHNLTTAPRILPNFSLPFELHYDASKTGIVEDVLRQAGHPIAYFNEKPLF</sequence>
<dbReference type="PROSITE" id="PS50893">
    <property type="entry name" value="ABC_TRANSPORTER_2"/>
    <property type="match status" value="1"/>
</dbReference>
<evidence type="ECO:0000256" key="3">
    <source>
        <dbReference type="ARBA" id="ARBA00022692"/>
    </source>
</evidence>
<evidence type="ECO:0000313" key="8">
    <source>
        <dbReference type="EMBL" id="KAJ9568129.1"/>
    </source>
</evidence>
<evidence type="ECO:0000256" key="1">
    <source>
        <dbReference type="ARBA" id="ARBA00004141"/>
    </source>
</evidence>
<dbReference type="Pfam" id="PF00005">
    <property type="entry name" value="ABC_tran"/>
    <property type="match status" value="1"/>
</dbReference>
<evidence type="ECO:0000256" key="4">
    <source>
        <dbReference type="ARBA" id="ARBA00022989"/>
    </source>
</evidence>
<dbReference type="GO" id="GO:0005886">
    <property type="term" value="C:plasma membrane"/>
    <property type="evidence" value="ECO:0007669"/>
    <property type="project" value="TreeGrafter"/>
</dbReference>
<dbReference type="InterPro" id="IPR043502">
    <property type="entry name" value="DNA/RNA_pol_sf"/>
</dbReference>
<reference evidence="8" key="1">
    <citation type="submission" date="2023-03" db="EMBL/GenBank/DDBJ databases">
        <title>Chromosome-scale reference genome and RAD-based genetic map of yellow starthistle (Centaurea solstitialis) reveal putative structural variation and QTLs associated with invader traits.</title>
        <authorList>
            <person name="Reatini B."/>
            <person name="Cang F.A."/>
            <person name="Jiang Q."/>
            <person name="Mckibben M.T.W."/>
            <person name="Barker M.S."/>
            <person name="Rieseberg L.H."/>
            <person name="Dlugosch K.M."/>
        </authorList>
    </citation>
    <scope>NUCLEOTIDE SEQUENCE</scope>
    <source>
        <strain evidence="8">CAN-66</strain>
        <tissue evidence="8">Leaf</tissue>
    </source>
</reference>
<dbReference type="InterPro" id="IPR017871">
    <property type="entry name" value="ABC_transporter-like_CS"/>
</dbReference>
<dbReference type="Gene3D" id="3.40.50.300">
    <property type="entry name" value="P-loop containing nucleotide triphosphate hydrolases"/>
    <property type="match status" value="1"/>
</dbReference>
<dbReference type="SUPFAM" id="SSF56672">
    <property type="entry name" value="DNA/RNA polymerases"/>
    <property type="match status" value="1"/>
</dbReference>
<proteinExistence type="predicted"/>
<evidence type="ECO:0000259" key="7">
    <source>
        <dbReference type="PROSITE" id="PS50893"/>
    </source>
</evidence>
<evidence type="ECO:0000256" key="6">
    <source>
        <dbReference type="SAM" id="Phobius"/>
    </source>
</evidence>
<dbReference type="EMBL" id="JARYMX010000001">
    <property type="protein sequence ID" value="KAJ9568129.1"/>
    <property type="molecule type" value="Genomic_DNA"/>
</dbReference>
<dbReference type="Pfam" id="PF19055">
    <property type="entry name" value="ABC2_membrane_7"/>
    <property type="match status" value="1"/>
</dbReference>
<dbReference type="GO" id="GO:0005524">
    <property type="term" value="F:ATP binding"/>
    <property type="evidence" value="ECO:0007669"/>
    <property type="project" value="InterPro"/>
</dbReference>
<feature type="transmembrane region" description="Helical" evidence="6">
    <location>
        <begin position="364"/>
        <end position="385"/>
    </location>
</feature>
<keyword evidence="3 6" id="KW-0812">Transmembrane</keyword>
<protein>
    <recommendedName>
        <fullName evidence="7">ABC transporter domain-containing protein</fullName>
    </recommendedName>
</protein>
<keyword evidence="9" id="KW-1185">Reference proteome</keyword>
<gene>
    <name evidence="8" type="ORF">OSB04_004095</name>
</gene>
<evidence type="ECO:0000256" key="5">
    <source>
        <dbReference type="ARBA" id="ARBA00023136"/>
    </source>
</evidence>
<dbReference type="InterPro" id="IPR043926">
    <property type="entry name" value="ABCG_dom"/>
</dbReference>
<feature type="domain" description="ABC transporter" evidence="7">
    <location>
        <begin position="28"/>
        <end position="274"/>
    </location>
</feature>
<keyword evidence="4 6" id="KW-1133">Transmembrane helix</keyword>
<evidence type="ECO:0000313" key="9">
    <source>
        <dbReference type="Proteomes" id="UP001172457"/>
    </source>
</evidence>
<keyword evidence="5 6" id="KW-0472">Membrane</keyword>
<dbReference type="InterPro" id="IPR050352">
    <property type="entry name" value="ABCG_transporters"/>
</dbReference>
<dbReference type="InterPro" id="IPR003439">
    <property type="entry name" value="ABC_transporter-like_ATP-bd"/>
</dbReference>
<dbReference type="SUPFAM" id="SSF52540">
    <property type="entry name" value="P-loop containing nucleoside triphosphate hydrolases"/>
    <property type="match status" value="1"/>
</dbReference>
<organism evidence="8 9">
    <name type="scientific">Centaurea solstitialis</name>
    <name type="common">yellow star-thistle</name>
    <dbReference type="NCBI Taxonomy" id="347529"/>
    <lineage>
        <taxon>Eukaryota</taxon>
        <taxon>Viridiplantae</taxon>
        <taxon>Streptophyta</taxon>
        <taxon>Embryophyta</taxon>
        <taxon>Tracheophyta</taxon>
        <taxon>Spermatophyta</taxon>
        <taxon>Magnoliopsida</taxon>
        <taxon>eudicotyledons</taxon>
        <taxon>Gunneridae</taxon>
        <taxon>Pentapetalae</taxon>
        <taxon>asterids</taxon>
        <taxon>campanulids</taxon>
        <taxon>Asterales</taxon>
        <taxon>Asteraceae</taxon>
        <taxon>Carduoideae</taxon>
        <taxon>Cardueae</taxon>
        <taxon>Centaureinae</taxon>
        <taxon>Centaurea</taxon>
    </lineage>
</organism>
<dbReference type="PANTHER" id="PTHR48041:SF22">
    <property type="entry name" value="ABC TRANSPORTER G FAMILY MEMBER 9"/>
    <property type="match status" value="1"/>
</dbReference>
<feature type="transmembrane region" description="Helical" evidence="6">
    <location>
        <begin position="476"/>
        <end position="499"/>
    </location>
</feature>
<dbReference type="InterPro" id="IPR013525">
    <property type="entry name" value="ABC2_TM"/>
</dbReference>
<dbReference type="GO" id="GO:0016887">
    <property type="term" value="F:ATP hydrolysis activity"/>
    <property type="evidence" value="ECO:0007669"/>
    <property type="project" value="InterPro"/>
</dbReference>
<name>A0AA38WVH1_9ASTR</name>
<dbReference type="Proteomes" id="UP001172457">
    <property type="component" value="Chromosome 1"/>
</dbReference>
<dbReference type="InterPro" id="IPR027417">
    <property type="entry name" value="P-loop_NTPase"/>
</dbReference>
<dbReference type="PANTHER" id="PTHR48041">
    <property type="entry name" value="ABC TRANSPORTER G FAMILY MEMBER 28"/>
    <property type="match status" value="1"/>
</dbReference>
<dbReference type="AlphaFoldDB" id="A0AA38WVH1"/>
<dbReference type="PROSITE" id="PS00211">
    <property type="entry name" value="ABC_TRANSPORTER_1"/>
    <property type="match status" value="1"/>
</dbReference>
<feature type="transmembrane region" description="Helical" evidence="6">
    <location>
        <begin position="397"/>
        <end position="419"/>
    </location>
</feature>
<comment type="subcellular location">
    <subcellularLocation>
        <location evidence="1">Membrane</location>
        <topology evidence="1">Multi-pass membrane protein</topology>
    </subcellularLocation>
</comment>
<keyword evidence="2" id="KW-0813">Transport</keyword>
<feature type="transmembrane region" description="Helical" evidence="6">
    <location>
        <begin position="440"/>
        <end position="464"/>
    </location>
</feature>
<dbReference type="Pfam" id="PF01061">
    <property type="entry name" value="ABC2_membrane"/>
    <property type="match status" value="1"/>
</dbReference>
<comment type="caution">
    <text evidence="8">The sequence shown here is derived from an EMBL/GenBank/DDBJ whole genome shotgun (WGS) entry which is preliminary data.</text>
</comment>
<feature type="transmembrane region" description="Helical" evidence="6">
    <location>
        <begin position="582"/>
        <end position="602"/>
    </location>
</feature>
<evidence type="ECO:0000256" key="2">
    <source>
        <dbReference type="ARBA" id="ARBA00022448"/>
    </source>
</evidence>
<accession>A0AA38WVH1</accession>
<feature type="transmembrane region" description="Helical" evidence="6">
    <location>
        <begin position="506"/>
        <end position="525"/>
    </location>
</feature>
<dbReference type="GO" id="GO:0140359">
    <property type="term" value="F:ABC-type transporter activity"/>
    <property type="evidence" value="ECO:0007669"/>
    <property type="project" value="InterPro"/>
</dbReference>